<feature type="transmembrane region" description="Helical" evidence="1">
    <location>
        <begin position="470"/>
        <end position="493"/>
    </location>
</feature>
<feature type="transmembrane region" description="Helical" evidence="1">
    <location>
        <begin position="6"/>
        <end position="26"/>
    </location>
</feature>
<dbReference type="PANTHER" id="PTHR11360">
    <property type="entry name" value="MONOCARBOXYLATE TRANSPORTER"/>
    <property type="match status" value="1"/>
</dbReference>
<name>A0A1W0A8L8_9STRA</name>
<reference evidence="2 3" key="1">
    <citation type="journal article" date="2014" name="Genome Biol. Evol.">
        <title>The secreted proteins of Achlya hypogyna and Thraustotheca clavata identify the ancestral oomycete secretome and reveal gene acquisitions by horizontal gene transfer.</title>
        <authorList>
            <person name="Misner I."/>
            <person name="Blouin N."/>
            <person name="Leonard G."/>
            <person name="Richards T.A."/>
            <person name="Lane C.E."/>
        </authorList>
    </citation>
    <scope>NUCLEOTIDE SEQUENCE [LARGE SCALE GENOMIC DNA]</scope>
    <source>
        <strain evidence="2 3">ATCC 34112</strain>
    </source>
</reference>
<feature type="transmembrane region" description="Helical" evidence="1">
    <location>
        <begin position="33"/>
        <end position="51"/>
    </location>
</feature>
<feature type="transmembrane region" description="Helical" evidence="1">
    <location>
        <begin position="585"/>
        <end position="607"/>
    </location>
</feature>
<protein>
    <submittedName>
        <fullName evidence="2">Major Facilitator Superfamily (MFS)</fullName>
    </submittedName>
</protein>
<feature type="transmembrane region" description="Helical" evidence="1">
    <location>
        <begin position="71"/>
        <end position="88"/>
    </location>
</feature>
<feature type="transmembrane region" description="Helical" evidence="1">
    <location>
        <begin position="833"/>
        <end position="852"/>
    </location>
</feature>
<evidence type="ECO:0000313" key="3">
    <source>
        <dbReference type="Proteomes" id="UP000243217"/>
    </source>
</evidence>
<feature type="transmembrane region" description="Helical" evidence="1">
    <location>
        <begin position="343"/>
        <end position="366"/>
    </location>
</feature>
<organism evidence="2 3">
    <name type="scientific">Thraustotheca clavata</name>
    <dbReference type="NCBI Taxonomy" id="74557"/>
    <lineage>
        <taxon>Eukaryota</taxon>
        <taxon>Sar</taxon>
        <taxon>Stramenopiles</taxon>
        <taxon>Oomycota</taxon>
        <taxon>Saprolegniomycetes</taxon>
        <taxon>Saprolegniales</taxon>
        <taxon>Achlyaceae</taxon>
        <taxon>Thraustotheca</taxon>
    </lineage>
</organism>
<feature type="transmembrane region" description="Helical" evidence="1">
    <location>
        <begin position="1727"/>
        <end position="1747"/>
    </location>
</feature>
<feature type="transmembrane region" description="Helical" evidence="1">
    <location>
        <begin position="1785"/>
        <end position="1806"/>
    </location>
</feature>
<feature type="transmembrane region" description="Helical" evidence="1">
    <location>
        <begin position="1759"/>
        <end position="1779"/>
    </location>
</feature>
<keyword evidence="1" id="KW-0472">Membrane</keyword>
<gene>
    <name evidence="2" type="ORF">THRCLA_01386</name>
</gene>
<feature type="transmembrane region" description="Helical" evidence="1">
    <location>
        <begin position="310"/>
        <end position="331"/>
    </location>
</feature>
<feature type="transmembrane region" description="Helical" evidence="1">
    <location>
        <begin position="1902"/>
        <end position="1922"/>
    </location>
</feature>
<dbReference type="InterPro" id="IPR011701">
    <property type="entry name" value="MFS"/>
</dbReference>
<feature type="transmembrane region" description="Helical" evidence="1">
    <location>
        <begin position="556"/>
        <end position="573"/>
    </location>
</feature>
<feature type="transmembrane region" description="Helical" evidence="1">
    <location>
        <begin position="1358"/>
        <end position="1377"/>
    </location>
</feature>
<feature type="transmembrane region" description="Helical" evidence="1">
    <location>
        <begin position="935"/>
        <end position="955"/>
    </location>
</feature>
<keyword evidence="1" id="KW-1133">Transmembrane helix</keyword>
<feature type="transmembrane region" description="Helical" evidence="1">
    <location>
        <begin position="2272"/>
        <end position="2293"/>
    </location>
</feature>
<feature type="transmembrane region" description="Helical" evidence="1">
    <location>
        <begin position="649"/>
        <end position="666"/>
    </location>
</feature>
<feature type="transmembrane region" description="Helical" evidence="1">
    <location>
        <begin position="864"/>
        <end position="889"/>
    </location>
</feature>
<comment type="caution">
    <text evidence="2">The sequence shown here is derived from an EMBL/GenBank/DDBJ whole genome shotgun (WGS) entry which is preliminary data.</text>
</comment>
<feature type="transmembrane region" description="Helical" evidence="1">
    <location>
        <begin position="2305"/>
        <end position="2324"/>
    </location>
</feature>
<sequence>MTDFALVEWLLYVIQFTSNGGAALIVCFLADMYGVYHVGTMFGMISTSWTVDQALLTLTDFNSTDDFSDQVALFWYISIGGLLLMWFVRTNTFDRFYRGYQLTVCSKVLIRRPNKGSIENTKVDCDLLRGEEGEPSTFFLWTSNTYENISFLVKNKIILHSLSLVKMSRAIRKYWTIALAPKSPYTNEAERYLFYWPHHSVYEFTPRWRCIKFRRFYIFLAVFSVQFCAGSLYAFITLASPINAYFKLDDSNRQADLLFFIAGVLGILSQALLGPLLERSGPQKSMIRGTVGLTLGLALAQIAMTTSSWILLHIGIDIAGIAFGSIVITSISTAQKWCPDLRGTIAGVCLFGYGLGTGLWSSIFHAMLDDSHEALQRVFGLLMIVLVPVLTISGLVLRTPPNNFSVHGYDMHCIPSERAPNVEMVQDEYLKIGQTLVNYKAIMSIHSDSMNEGTDREYHEQVKSLTLTDCILSIDFLCLFIAFAANGLVGLVYTELTAVKVSKDFLIDWFHITSYQASRVRLHGTIADLAGRLVIPVFSDVCIRVFYGNPAVVRKVCFIVLLLIQSIILPIIYFDSDNLSNFTYIQWLLYVVQFCSNGGATLIVCFLTDMYGVYHVGTMYGLLSTSWGIDQVIVSFTDNNSKTGFSSQVALFWYISMAGLLLMFFVRTNSFDRFYRGYQLTLCGRVLIQRPGCGRSHANPKQALIEELALEENPGSFFLWDSDKSSNIKNMRNCTSLATLQMSSRWKTYWTINLSSKAPYLVNAEQWVFFWPFASDTLEVPQRCYLKFNRKYLILATFLVQFCSGSLYAVVALTNPINVYFGYSADSSATTNLVIICCVLSILAQMLLGPIIEKMSQENIAVCIRSWILFHIGVDCCAISYAGMMIISISTATKWSPDLRGTVAGICILGFGLGKELFGELFHQLIPNSDIALKYIIGLMVILLIPFTWIATIIIRTPPTDFSVHGLDMHCIPSQRAPDVDLVQDEYLKIGMTLVNYAVIMENNIYVIDGTDRQYYEQVKALTLTQCILSTDYLCLCLALCANCVVGLFYNHLTALTVSGTILSQVYPLSNEEMDSVRFYGLLWDLGGRLIPAMFSDACIRLLYANPAVARKGFFMSLLLIQSICLSFTYFGSDNLTHFMYVKWMLFVLQFASNGGSSLLVCFLADMYGVYHIGTMYGLSSLTWIVAEGLLMFFPIHSTTDIVNVVEFFMIFSFAALLLLVFVRTNSIDRFFDGYQYSICGKIVIQRSTRMWSPELRHRTWDVYSAIAEMHYGRHHTNTNQCHSDSLQDIYSVVDMLMRLNKNLNYQVMLGCKKYWTIELDAKPLYLVNAERWVFFWPLSSKVLSAPQYNFLHFHRGYLFILMVLMQFSAGTLYAYLNLADAINVHFNRPPGSSETTILAIVGGFTSILSEAFIGPLLERKGPQKSMASGSCILIIGFVFFQVALLSKCWIVFLIGAAICGFGFGIVLILSVAVALKWSPDLRGTITGCCLVGFGIGKEICRLYFNNVVNGSDSQLNQVFWILFLIHLPIAFFAIVVARTPPNDFHVNGQNMHCIPVNKAPSFNLVHDEYLHIGMTLVNYKAIQRRSDSLIEDTDCHYYEQVKALTLPQCIISTDFLCLFLALFGNGLVGLYFEHITAAKCPKSPLEEIYGLNKQQIDDVRYHGIASDLIGRLFMPALSDFMIRLLYANPAVVRKGCYTFVLLLQFITLTVAHFGSEKLTNFTSVEWVLSLLQFSSNSGAALVVCLLTDMFGVYHIATMNGLSAITWVLDEIFLVLLPMTSISDVSSQIGLFWYISLFGLLMIFFVRTNSTDRFYCGYQFTLCGKIIIQRPRSRSYVTRTMDIYEDGPSTRNLMIGCKTYWTIELDPKPLYEVNSESFVFFWPLQSNELIAPKWKFLPFHRIYLIIAMVLVQFCAGSLYAYLNLADAINIYFKRPPGSSETTVLAIESGLASIIAQVFMGPVLERKGPRKSMAASTVVLVAGFAVVQTALYTLCWPLFLVGAAICGMGFGGIIILSVTIALKWSPDLRGTVTGCCLLGFGIGKELSLQYFDRVVDDDDAELPKVFLVLLVVSASILAFATFVIRTPPNDFQISGHNMHCIPANKAPNVEFVQDEYLQIGMTLVNYKVINRQSDSFIEDTDCHYYEQVKALSLPQCILSTDFLCLFIALFTNCLVGLFYNEITATKYPKDPLEDIYSLDESVVDNLRLNGIIVDLTGRLLMPIISDLIIRLLYANPAVVRKLCFTFILLLQCVTLLVVHFGSKNLTNFSYVEWLLYLLQFASNSGASLIVCLLADMFGVYHIGTMYGLTSITWVLGEVLLVLLPMKSISDVAHLVELFWFISLGGLLVMFFVRTNSMDRFYSGYQFTLCGKVIIQRPWQRDYVTRTMDIYADGHAEYSIFNRGSIPYLCASDSLGSLEDTTS</sequence>
<feature type="transmembrane region" description="Helical" evidence="1">
    <location>
        <begin position="1177"/>
        <end position="1196"/>
    </location>
</feature>
<feature type="transmembrane region" description="Helical" evidence="1">
    <location>
        <begin position="1202"/>
        <end position="1223"/>
    </location>
</feature>
<evidence type="ECO:0000313" key="2">
    <source>
        <dbReference type="EMBL" id="OQS06575.1"/>
    </source>
</evidence>
<feature type="transmembrane region" description="Helical" evidence="1">
    <location>
        <begin position="1997"/>
        <end position="2020"/>
    </location>
</feature>
<feature type="transmembrane region" description="Helical" evidence="1">
    <location>
        <begin position="1972"/>
        <end position="1991"/>
    </location>
</feature>
<feature type="transmembrane region" description="Helical" evidence="1">
    <location>
        <begin position="2155"/>
        <end position="2178"/>
    </location>
</feature>
<feature type="transmembrane region" description="Helical" evidence="1">
    <location>
        <begin position="792"/>
        <end position="813"/>
    </location>
</feature>
<feature type="transmembrane region" description="Helical" evidence="1">
    <location>
        <begin position="1611"/>
        <end position="1633"/>
    </location>
</feature>
<dbReference type="InterPro" id="IPR036259">
    <property type="entry name" value="MFS_trans_sf"/>
</dbReference>
<accession>A0A1W0A8L8</accession>
<dbReference type="Gene3D" id="1.20.1250.20">
    <property type="entry name" value="MFS general substrate transporter like domains"/>
    <property type="match status" value="3"/>
</dbReference>
<feature type="transmembrane region" description="Helical" evidence="1">
    <location>
        <begin position="1697"/>
        <end position="1715"/>
    </location>
</feature>
<keyword evidence="3" id="KW-1185">Reference proteome</keyword>
<dbReference type="SUPFAM" id="SSF103473">
    <property type="entry name" value="MFS general substrate transporter"/>
    <property type="match status" value="4"/>
</dbReference>
<feature type="transmembrane region" description="Helical" evidence="1">
    <location>
        <begin position="257"/>
        <end position="277"/>
    </location>
</feature>
<feature type="transmembrane region" description="Helical" evidence="1">
    <location>
        <begin position="2065"/>
        <end position="2083"/>
    </location>
</feature>
<feature type="transmembrane region" description="Helical" evidence="1">
    <location>
        <begin position="1942"/>
        <end position="1960"/>
    </location>
</feature>
<dbReference type="Pfam" id="PF07690">
    <property type="entry name" value="MFS_1"/>
    <property type="match status" value="3"/>
</dbReference>
<feature type="transmembrane region" description="Helical" evidence="1">
    <location>
        <begin position="1144"/>
        <end position="1165"/>
    </location>
</feature>
<evidence type="ECO:0000256" key="1">
    <source>
        <dbReference type="SAM" id="Phobius"/>
    </source>
</evidence>
<feature type="transmembrane region" description="Helical" evidence="1">
    <location>
        <begin position="1451"/>
        <end position="1476"/>
    </location>
</feature>
<dbReference type="PANTHER" id="PTHR11360:SF317">
    <property type="entry name" value="MAJOR FACILITATOR SUPERFAMILY (MFS) PROFILE DOMAIN-CONTAINING PROTEIN-RELATED"/>
    <property type="match status" value="1"/>
</dbReference>
<dbReference type="OrthoDB" id="410267at2759"/>
<keyword evidence="1" id="KW-0812">Transmembrane</keyword>
<dbReference type="Proteomes" id="UP000243217">
    <property type="component" value="Unassembled WGS sequence"/>
</dbReference>
<feature type="transmembrane region" description="Helical" evidence="1">
    <location>
        <begin position="1519"/>
        <end position="1538"/>
    </location>
</feature>
<feature type="transmembrane region" description="Helical" evidence="1">
    <location>
        <begin position="378"/>
        <end position="397"/>
    </location>
</feature>
<dbReference type="GO" id="GO:0022857">
    <property type="term" value="F:transmembrane transporter activity"/>
    <property type="evidence" value="ECO:0007669"/>
    <property type="project" value="InterPro"/>
</dbReference>
<feature type="transmembrane region" description="Helical" evidence="1">
    <location>
        <begin position="216"/>
        <end position="237"/>
    </location>
</feature>
<dbReference type="InterPro" id="IPR050327">
    <property type="entry name" value="Proton-linked_MCT"/>
</dbReference>
<feature type="transmembrane region" description="Helical" evidence="1">
    <location>
        <begin position="2241"/>
        <end position="2260"/>
    </location>
</feature>
<feature type="transmembrane region" description="Helical" evidence="1">
    <location>
        <begin position="1426"/>
        <end position="1445"/>
    </location>
</feature>
<feature type="transmembrane region" description="Helical" evidence="1">
    <location>
        <begin position="1113"/>
        <end position="1132"/>
    </location>
</feature>
<dbReference type="EMBL" id="JNBS01000328">
    <property type="protein sequence ID" value="OQS06575.1"/>
    <property type="molecule type" value="Genomic_DNA"/>
</dbReference>
<proteinExistence type="predicted"/>
<feature type="transmembrane region" description="Helical" evidence="1">
    <location>
        <begin position="2330"/>
        <end position="2351"/>
    </location>
</feature>